<dbReference type="InterPro" id="IPR000804">
    <property type="entry name" value="Clathrin_sm-chain_CS"/>
</dbReference>
<dbReference type="GO" id="GO:0012505">
    <property type="term" value="C:endomembrane system"/>
    <property type="evidence" value="ECO:0007669"/>
    <property type="project" value="UniProtKB-SubCell"/>
</dbReference>
<dbReference type="EMBL" id="HBFS01002860">
    <property type="protein sequence ID" value="CAD8908782.1"/>
    <property type="molecule type" value="Transcribed_RNA"/>
</dbReference>
<sequence length="145" mass="17106">MTIKFVLMVNKQGQTRLAEYCDWLPIEERVALEAEIIRKCLSRNELQCSFMEYRGYKVVYRRYASLYFIVGVKGDDENELSILEFIHALVETLDKYFENVCELDIMFNLEKAHFILNEMLMNGCIVETNKANVLRPIHLLEKATR</sequence>
<organism evidence="8">
    <name type="scientific">Bicosoecida sp. CB-2014</name>
    <dbReference type="NCBI Taxonomy" id="1486930"/>
    <lineage>
        <taxon>Eukaryota</taxon>
        <taxon>Sar</taxon>
        <taxon>Stramenopiles</taxon>
        <taxon>Bigyra</taxon>
        <taxon>Opalozoa</taxon>
        <taxon>Bicosoecida</taxon>
    </lineage>
</organism>
<dbReference type="FunFam" id="3.30.450.60:FF:000010">
    <property type="entry name" value="AP complex subunit sigma"/>
    <property type="match status" value="1"/>
</dbReference>
<keyword evidence="4 6" id="KW-0653">Protein transport</keyword>
<evidence type="ECO:0000256" key="4">
    <source>
        <dbReference type="ARBA" id="ARBA00022927"/>
    </source>
</evidence>
<dbReference type="InterPro" id="IPR011012">
    <property type="entry name" value="Longin-like_dom_sf"/>
</dbReference>
<feature type="domain" description="AP complex mu/sigma subunit" evidence="7">
    <location>
        <begin position="2"/>
        <end position="143"/>
    </location>
</feature>
<dbReference type="Pfam" id="PF01217">
    <property type="entry name" value="Clat_adaptor_s"/>
    <property type="match status" value="1"/>
</dbReference>
<dbReference type="SUPFAM" id="SSF64356">
    <property type="entry name" value="SNARE-like"/>
    <property type="match status" value="1"/>
</dbReference>
<evidence type="ECO:0000256" key="6">
    <source>
        <dbReference type="PIRNR" id="PIRNR015588"/>
    </source>
</evidence>
<keyword evidence="5 6" id="KW-0472">Membrane</keyword>
<dbReference type="GO" id="GO:0030117">
    <property type="term" value="C:membrane coat"/>
    <property type="evidence" value="ECO:0007669"/>
    <property type="project" value="InterPro"/>
</dbReference>
<proteinExistence type="inferred from homology"/>
<name>A0A7S1C3U2_9STRA</name>
<dbReference type="Gene3D" id="3.30.450.60">
    <property type="match status" value="1"/>
</dbReference>
<dbReference type="PROSITE" id="PS00989">
    <property type="entry name" value="CLAT_ADAPTOR_S"/>
    <property type="match status" value="1"/>
</dbReference>
<gene>
    <name evidence="8" type="ORF">BSP0115_LOCUS1986</name>
</gene>
<keyword evidence="3 6" id="KW-0813">Transport</keyword>
<evidence type="ECO:0000259" key="7">
    <source>
        <dbReference type="Pfam" id="PF01217"/>
    </source>
</evidence>
<evidence type="ECO:0000256" key="2">
    <source>
        <dbReference type="ARBA" id="ARBA00006972"/>
    </source>
</evidence>
<dbReference type="PIRSF" id="PIRSF015588">
    <property type="entry name" value="AP_complex_sigma"/>
    <property type="match status" value="1"/>
</dbReference>
<evidence type="ECO:0000256" key="5">
    <source>
        <dbReference type="ARBA" id="ARBA00023136"/>
    </source>
</evidence>
<dbReference type="GO" id="GO:0016192">
    <property type="term" value="P:vesicle-mediated transport"/>
    <property type="evidence" value="ECO:0007669"/>
    <property type="project" value="InterPro"/>
</dbReference>
<dbReference type="AlphaFoldDB" id="A0A7S1C3U2"/>
<evidence type="ECO:0000256" key="1">
    <source>
        <dbReference type="ARBA" id="ARBA00004308"/>
    </source>
</evidence>
<evidence type="ECO:0000313" key="8">
    <source>
        <dbReference type="EMBL" id="CAD8908782.1"/>
    </source>
</evidence>
<dbReference type="CDD" id="cd14832">
    <property type="entry name" value="AP4_sigma"/>
    <property type="match status" value="1"/>
</dbReference>
<dbReference type="PANTHER" id="PTHR11753">
    <property type="entry name" value="ADAPTOR COMPLEXES SMALL SUBUNIT FAMILY"/>
    <property type="match status" value="1"/>
</dbReference>
<accession>A0A7S1C3U2</accession>
<reference evidence="8" key="1">
    <citation type="submission" date="2021-01" db="EMBL/GenBank/DDBJ databases">
        <authorList>
            <person name="Corre E."/>
            <person name="Pelletier E."/>
            <person name="Niang G."/>
            <person name="Scheremetjew M."/>
            <person name="Finn R."/>
            <person name="Kale V."/>
            <person name="Holt S."/>
            <person name="Cochrane G."/>
            <person name="Meng A."/>
            <person name="Brown T."/>
            <person name="Cohen L."/>
        </authorList>
    </citation>
    <scope>NUCLEOTIDE SEQUENCE</scope>
    <source>
        <strain evidence="8">Ms1</strain>
    </source>
</reference>
<comment type="subcellular location">
    <subcellularLocation>
        <location evidence="1">Endomembrane system</location>
    </subcellularLocation>
</comment>
<dbReference type="InterPro" id="IPR016635">
    <property type="entry name" value="AP_complex_ssu"/>
</dbReference>
<protein>
    <recommendedName>
        <fullName evidence="6">AP complex subunit sigma</fullName>
    </recommendedName>
</protein>
<dbReference type="InterPro" id="IPR022775">
    <property type="entry name" value="AP_mu_sigma_su"/>
</dbReference>
<evidence type="ECO:0000256" key="3">
    <source>
        <dbReference type="ARBA" id="ARBA00022448"/>
    </source>
</evidence>
<comment type="similarity">
    <text evidence="2 6">Belongs to the adaptor complexes small subunit family.</text>
</comment>
<dbReference type="GO" id="GO:0006886">
    <property type="term" value="P:intracellular protein transport"/>
    <property type="evidence" value="ECO:0007669"/>
    <property type="project" value="UniProtKB-UniRule"/>
</dbReference>